<dbReference type="SUPFAM" id="SSF56349">
    <property type="entry name" value="DNA breaking-rejoining enzymes"/>
    <property type="match status" value="1"/>
</dbReference>
<dbReference type="InterPro" id="IPR011010">
    <property type="entry name" value="DNA_brk_join_enz"/>
</dbReference>
<dbReference type="CDD" id="cd00796">
    <property type="entry name" value="INT_Rci_Hp1_C"/>
    <property type="match status" value="1"/>
</dbReference>
<dbReference type="PANTHER" id="PTHR30349">
    <property type="entry name" value="PHAGE INTEGRASE-RELATED"/>
    <property type="match status" value="1"/>
</dbReference>
<reference evidence="4 5" key="1">
    <citation type="submission" date="2019-11" db="EMBL/GenBank/DDBJ databases">
        <title>Phenotypic characterization of an OXA-22 and OXA-60 co-producing Ralstonia pickettii clinical strain.</title>
        <authorList>
            <person name="He F."/>
        </authorList>
    </citation>
    <scope>NUCLEOTIDE SEQUENCE [LARGE SCALE GENOMIC DNA]</scope>
    <source>
        <strain evidence="4 5">PSLESD1</strain>
    </source>
</reference>
<dbReference type="GO" id="GO:0006310">
    <property type="term" value="P:DNA recombination"/>
    <property type="evidence" value="ECO:0007669"/>
    <property type="project" value="UniProtKB-KW"/>
</dbReference>
<dbReference type="Pfam" id="PF00589">
    <property type="entry name" value="Phage_integrase"/>
    <property type="match status" value="1"/>
</dbReference>
<feature type="domain" description="Tyr recombinase" evidence="3">
    <location>
        <begin position="167"/>
        <end position="349"/>
    </location>
</feature>
<dbReference type="InterPro" id="IPR050090">
    <property type="entry name" value="Tyrosine_recombinase_XerCD"/>
</dbReference>
<accession>A0A7X2HMU7</accession>
<dbReference type="GO" id="GO:0015074">
    <property type="term" value="P:DNA integration"/>
    <property type="evidence" value="ECO:0007669"/>
    <property type="project" value="UniProtKB-KW"/>
</dbReference>
<evidence type="ECO:0000256" key="2">
    <source>
        <dbReference type="ARBA" id="ARBA00023172"/>
    </source>
</evidence>
<proteinExistence type="predicted"/>
<keyword evidence="2" id="KW-0233">DNA recombination</keyword>
<keyword evidence="1" id="KW-0229">DNA integration</keyword>
<evidence type="ECO:0000313" key="5">
    <source>
        <dbReference type="Proteomes" id="UP000441032"/>
    </source>
</evidence>
<evidence type="ECO:0000313" key="4">
    <source>
        <dbReference type="EMBL" id="MRS99430.1"/>
    </source>
</evidence>
<sequence length="349" mass="39077">MPTIRKRGDFQYQAIVRRAGFPPQSKTFLSRKDAEAWAARIESEILGGSFTDRTEANRTSLGDVLARYGREVSPQKKGGALERLRIQKLLEDPIAQVKIAALSGVNVSHYRDRRLAGSAKQKAVSGSTVNRELTLIGHALSLASKEWGIHIPINPVSQIRRPKENRARSRRLQGDEEQRLLAELAASKRGEAGFYQAGGSRNGHVRPLVILALETAMRRGELLSLRWPDVHLADRFVRLHDTKNGEARDVPLSTRAVSILAELSAQPRHISDRVFPISPEALKKAFVRACERAGIEDLHFHDLRHEATSRLAEKLTNILELSAVTGHKTVQMLKRYFHVRASDLARKLD</sequence>
<evidence type="ECO:0000256" key="1">
    <source>
        <dbReference type="ARBA" id="ARBA00022908"/>
    </source>
</evidence>
<dbReference type="InterPro" id="IPR013762">
    <property type="entry name" value="Integrase-like_cat_sf"/>
</dbReference>
<dbReference type="EMBL" id="WJYN01000004">
    <property type="protein sequence ID" value="MRS99430.1"/>
    <property type="molecule type" value="Genomic_DNA"/>
</dbReference>
<dbReference type="AlphaFoldDB" id="A0A7X2HMU7"/>
<dbReference type="InterPro" id="IPR002104">
    <property type="entry name" value="Integrase_catalytic"/>
</dbReference>
<name>A0A7X2HMU7_RALPI</name>
<dbReference type="Proteomes" id="UP000441032">
    <property type="component" value="Unassembled WGS sequence"/>
</dbReference>
<dbReference type="GO" id="GO:0003677">
    <property type="term" value="F:DNA binding"/>
    <property type="evidence" value="ECO:0007669"/>
    <property type="project" value="InterPro"/>
</dbReference>
<dbReference type="Gene3D" id="1.10.443.10">
    <property type="entry name" value="Intergrase catalytic core"/>
    <property type="match status" value="1"/>
</dbReference>
<evidence type="ECO:0000259" key="3">
    <source>
        <dbReference type="PROSITE" id="PS51898"/>
    </source>
</evidence>
<dbReference type="PROSITE" id="PS51898">
    <property type="entry name" value="TYR_RECOMBINASE"/>
    <property type="match status" value="1"/>
</dbReference>
<organism evidence="4 5">
    <name type="scientific">Ralstonia pickettii</name>
    <name type="common">Burkholderia pickettii</name>
    <dbReference type="NCBI Taxonomy" id="329"/>
    <lineage>
        <taxon>Bacteria</taxon>
        <taxon>Pseudomonadati</taxon>
        <taxon>Pseudomonadota</taxon>
        <taxon>Betaproteobacteria</taxon>
        <taxon>Burkholderiales</taxon>
        <taxon>Burkholderiaceae</taxon>
        <taxon>Ralstonia</taxon>
    </lineage>
</organism>
<comment type="caution">
    <text evidence="4">The sequence shown here is derived from an EMBL/GenBank/DDBJ whole genome shotgun (WGS) entry which is preliminary data.</text>
</comment>
<dbReference type="PANTHER" id="PTHR30349:SF94">
    <property type="entry name" value="INTEGRASE_RECOMBINASE HI_1414-RELATED"/>
    <property type="match status" value="1"/>
</dbReference>
<dbReference type="RefSeq" id="WP_367875607.1">
    <property type="nucleotide sequence ID" value="NZ_WJYN01000004.1"/>
</dbReference>
<protein>
    <submittedName>
        <fullName evidence="4">Tyrosine-type recombinase/integrase</fullName>
    </submittedName>
</protein>
<gene>
    <name evidence="4" type="ORF">GJQ57_12320</name>
</gene>